<gene>
    <name evidence="2" type="ORF">LX97_02238</name>
</gene>
<evidence type="ECO:0008006" key="4">
    <source>
        <dbReference type="Google" id="ProtNLM"/>
    </source>
</evidence>
<feature type="transmembrane region" description="Helical" evidence="1">
    <location>
        <begin position="39"/>
        <end position="59"/>
    </location>
</feature>
<name>A0ABX5PXI0_9FLAO</name>
<evidence type="ECO:0000256" key="1">
    <source>
        <dbReference type="SAM" id="Phobius"/>
    </source>
</evidence>
<comment type="caution">
    <text evidence="2">The sequence shown here is derived from an EMBL/GenBank/DDBJ whole genome shotgun (WGS) entry which is preliminary data.</text>
</comment>
<proteinExistence type="predicted"/>
<evidence type="ECO:0000313" key="3">
    <source>
        <dbReference type="Proteomes" id="UP000248584"/>
    </source>
</evidence>
<keyword evidence="1" id="KW-0472">Membrane</keyword>
<keyword evidence="1" id="KW-0812">Transmembrane</keyword>
<sequence>MAVRKRNPILGGIMAAAFIGFGGYRLYERFVAGAAIETWKIILSVAFIVYGLFIVYTLFTQKDA</sequence>
<keyword evidence="3" id="KW-1185">Reference proteome</keyword>
<dbReference type="EMBL" id="QKZR01000003">
    <property type="protein sequence ID" value="PZX39880.1"/>
    <property type="molecule type" value="Genomic_DNA"/>
</dbReference>
<reference evidence="2 3" key="1">
    <citation type="submission" date="2018-06" db="EMBL/GenBank/DDBJ databases">
        <title>Genomic Encyclopedia of Archaeal and Bacterial Type Strains, Phase II (KMG-II): from individual species to whole genera.</title>
        <authorList>
            <person name="Goeker M."/>
        </authorList>
    </citation>
    <scope>NUCLEOTIDE SEQUENCE [LARGE SCALE GENOMIC DNA]</scope>
    <source>
        <strain evidence="2 3">DSM 17205</strain>
    </source>
</reference>
<accession>A0ABX5PXI0</accession>
<dbReference type="Proteomes" id="UP000248584">
    <property type="component" value="Unassembled WGS sequence"/>
</dbReference>
<dbReference type="RefSeq" id="WP_015363065.1">
    <property type="nucleotide sequence ID" value="NZ_QKZR01000003.1"/>
</dbReference>
<evidence type="ECO:0000313" key="2">
    <source>
        <dbReference type="EMBL" id="PZX39880.1"/>
    </source>
</evidence>
<protein>
    <recommendedName>
        <fullName evidence="4">TM2 domain-containing protein</fullName>
    </recommendedName>
</protein>
<feature type="transmembrane region" description="Helical" evidence="1">
    <location>
        <begin position="9"/>
        <end position="27"/>
    </location>
</feature>
<keyword evidence="1" id="KW-1133">Transmembrane helix</keyword>
<organism evidence="2 3">
    <name type="scientific">Nonlabens dokdonensis</name>
    <dbReference type="NCBI Taxonomy" id="328515"/>
    <lineage>
        <taxon>Bacteria</taxon>
        <taxon>Pseudomonadati</taxon>
        <taxon>Bacteroidota</taxon>
        <taxon>Flavobacteriia</taxon>
        <taxon>Flavobacteriales</taxon>
        <taxon>Flavobacteriaceae</taxon>
        <taxon>Nonlabens</taxon>
    </lineage>
</organism>